<keyword evidence="9" id="KW-1185">Reference proteome</keyword>
<dbReference type="GO" id="GO:0004733">
    <property type="term" value="F:pyridoxamine phosphate oxidase activity"/>
    <property type="evidence" value="ECO:0007669"/>
    <property type="project" value="UniProtKB-EC"/>
</dbReference>
<dbReference type="Proteomes" id="UP001241072">
    <property type="component" value="Unassembled WGS sequence"/>
</dbReference>
<feature type="binding site" evidence="5">
    <location>
        <position position="136"/>
    </location>
    <ligand>
        <name>substrate</name>
    </ligand>
</feature>
<protein>
    <recommendedName>
        <fullName evidence="5">Pyridoxine/pyridoxamine 5'-phosphate oxidase</fullName>
        <ecNumber evidence="5">1.4.3.5</ecNumber>
    </recommendedName>
    <alternativeName>
        <fullName evidence="5">PNP/PMP oxidase</fullName>
        <shortName evidence="5">PNPOx</shortName>
    </alternativeName>
    <alternativeName>
        <fullName evidence="5">Pyridoxal 5'-phosphate synthase</fullName>
    </alternativeName>
</protein>
<evidence type="ECO:0000256" key="2">
    <source>
        <dbReference type="ARBA" id="ARBA00022630"/>
    </source>
</evidence>
<evidence type="ECO:0000313" key="9">
    <source>
        <dbReference type="Proteomes" id="UP001241072"/>
    </source>
</evidence>
<feature type="binding site" evidence="5">
    <location>
        <position position="110"/>
    </location>
    <ligand>
        <name>FMN</name>
        <dbReference type="ChEBI" id="CHEBI:58210"/>
    </ligand>
</feature>
<feature type="binding site" evidence="5">
    <location>
        <position position="71"/>
    </location>
    <ligand>
        <name>substrate</name>
    </ligand>
</feature>
<feature type="binding site" evidence="5">
    <location>
        <position position="200"/>
    </location>
    <ligand>
        <name>FMN</name>
        <dbReference type="ChEBI" id="CHEBI:58210"/>
    </ligand>
</feature>
<comment type="cofactor">
    <cofactor evidence="5">
        <name>FMN</name>
        <dbReference type="ChEBI" id="CHEBI:58210"/>
    </cofactor>
    <text evidence="5">Binds 1 FMN per subunit.</text>
</comment>
<evidence type="ECO:0000259" key="7">
    <source>
        <dbReference type="Pfam" id="PF10590"/>
    </source>
</evidence>
<dbReference type="Pfam" id="PF01243">
    <property type="entry name" value="PNPOx_N"/>
    <property type="match status" value="1"/>
</dbReference>
<feature type="binding site" evidence="5">
    <location>
        <begin position="145"/>
        <end position="146"/>
    </location>
    <ligand>
        <name>FMN</name>
        <dbReference type="ChEBI" id="CHEBI:58210"/>
    </ligand>
</feature>
<dbReference type="InterPro" id="IPR012349">
    <property type="entry name" value="Split_barrel_FMN-bd"/>
</dbReference>
<dbReference type="PANTHER" id="PTHR10851">
    <property type="entry name" value="PYRIDOXINE-5-PHOSPHATE OXIDASE"/>
    <property type="match status" value="1"/>
</dbReference>
<comment type="catalytic activity">
    <reaction evidence="5">
        <text>pyridoxine 5'-phosphate + O2 = pyridoxal 5'-phosphate + H2O2</text>
        <dbReference type="Rhea" id="RHEA:15149"/>
        <dbReference type="ChEBI" id="CHEBI:15379"/>
        <dbReference type="ChEBI" id="CHEBI:16240"/>
        <dbReference type="ChEBI" id="CHEBI:58589"/>
        <dbReference type="ChEBI" id="CHEBI:597326"/>
        <dbReference type="EC" id="1.4.3.5"/>
    </reaction>
</comment>
<comment type="function">
    <text evidence="5">Catalyzes the oxidation of either pyridoxine 5'-phosphate (PNP) or pyridoxamine 5'-phosphate (PMP) into pyridoxal 5'-phosphate (PLP).</text>
</comment>
<comment type="similarity">
    <text evidence="1 5">Belongs to the pyridoxamine 5'-phosphate oxidase family.</text>
</comment>
<feature type="binding site" evidence="5">
    <location>
        <begin position="81"/>
        <end position="82"/>
    </location>
    <ligand>
        <name>FMN</name>
        <dbReference type="ChEBI" id="CHEBI:58210"/>
    </ligand>
</feature>
<feature type="domain" description="Pyridoxamine 5'-phosphate oxidase N-terminal" evidence="6">
    <location>
        <begin position="44"/>
        <end position="164"/>
    </location>
</feature>
<comment type="pathway">
    <text evidence="5">Cofactor metabolism; pyridoxal 5'-phosphate salvage; pyridoxal 5'-phosphate from pyridoxamine 5'-phosphate: step 1/1.</text>
</comment>
<feature type="binding site" evidence="5">
    <location>
        <position position="190"/>
    </location>
    <ligand>
        <name>FMN</name>
        <dbReference type="ChEBI" id="CHEBI:58210"/>
    </ligand>
</feature>
<keyword evidence="3 5" id="KW-0288">FMN</keyword>
<comment type="pathway">
    <text evidence="5">Cofactor metabolism; pyridoxal 5'-phosphate salvage; pyridoxal 5'-phosphate from pyridoxine 5'-phosphate: step 1/1.</text>
</comment>
<evidence type="ECO:0000256" key="4">
    <source>
        <dbReference type="ARBA" id="ARBA00023002"/>
    </source>
</evidence>
<keyword evidence="4 5" id="KW-0560">Oxidoreductase</keyword>
<accession>A0ABT9BS75</accession>
<feature type="binding site" evidence="5">
    <location>
        <position position="132"/>
    </location>
    <ligand>
        <name>substrate</name>
    </ligand>
</feature>
<gene>
    <name evidence="5 8" type="primary">pdxH</name>
    <name evidence="8" type="ORF">Q5716_14695</name>
</gene>
<reference evidence="8 9" key="1">
    <citation type="submission" date="2023-07" db="EMBL/GenBank/DDBJ databases">
        <title>Protaetiibacter sp. nov WY-16 isolated from soil.</title>
        <authorList>
            <person name="Liu B."/>
            <person name="Wan Y."/>
        </authorList>
    </citation>
    <scope>NUCLEOTIDE SEQUENCE [LARGE SCALE GENOMIC DNA]</scope>
    <source>
        <strain evidence="8 9">WY-16</strain>
    </source>
</reference>
<dbReference type="EC" id="1.4.3.5" evidence="5"/>
<dbReference type="NCBIfam" id="TIGR00558">
    <property type="entry name" value="pdxH"/>
    <property type="match status" value="1"/>
</dbReference>
<dbReference type="InterPro" id="IPR000659">
    <property type="entry name" value="Pyridox_Oxase"/>
</dbReference>
<comment type="catalytic activity">
    <reaction evidence="5">
        <text>pyridoxamine 5'-phosphate + O2 + H2O = pyridoxal 5'-phosphate + H2O2 + NH4(+)</text>
        <dbReference type="Rhea" id="RHEA:15817"/>
        <dbReference type="ChEBI" id="CHEBI:15377"/>
        <dbReference type="ChEBI" id="CHEBI:15379"/>
        <dbReference type="ChEBI" id="CHEBI:16240"/>
        <dbReference type="ChEBI" id="CHEBI:28938"/>
        <dbReference type="ChEBI" id="CHEBI:58451"/>
        <dbReference type="ChEBI" id="CHEBI:597326"/>
        <dbReference type="EC" id="1.4.3.5"/>
    </reaction>
</comment>
<dbReference type="HAMAP" id="MF_01629">
    <property type="entry name" value="PdxH"/>
    <property type="match status" value="1"/>
</dbReference>
<evidence type="ECO:0000256" key="3">
    <source>
        <dbReference type="ARBA" id="ARBA00022643"/>
    </source>
</evidence>
<feature type="binding site" evidence="5">
    <location>
        <begin position="196"/>
        <end position="198"/>
    </location>
    <ligand>
        <name>substrate</name>
    </ligand>
</feature>
<feature type="binding site" evidence="5">
    <location>
        <begin position="66"/>
        <end position="71"/>
    </location>
    <ligand>
        <name>FMN</name>
        <dbReference type="ChEBI" id="CHEBI:58210"/>
    </ligand>
</feature>
<sequence>MTDPELDHALTRHTDYGQLPLTEDAIAPDPIEQFRRWLADADDAGVYEPNAMVLSTIDADRLPSSRTVLLRTVDEHGFEFFTSYTSAKGRALVVHPHVSIVFPWYTIHRQVIVRGTAVPTTPEISDAYFASRPRGSQIAAAASDQSQPIASRDLLEDRVRELEELYAGGEVPRPATWGGFRVTPSSFEFWQGRSSRMHDRLRFTRQAGSWQLERLQP</sequence>
<organism evidence="8 9">
    <name type="scientific">Antiquaquibacter soli</name>
    <dbReference type="NCBI Taxonomy" id="3064523"/>
    <lineage>
        <taxon>Bacteria</taxon>
        <taxon>Bacillati</taxon>
        <taxon>Actinomycetota</taxon>
        <taxon>Actinomycetes</taxon>
        <taxon>Micrococcales</taxon>
        <taxon>Microbacteriaceae</taxon>
        <taxon>Antiquaquibacter</taxon>
    </lineage>
</organism>
<dbReference type="InterPro" id="IPR019740">
    <property type="entry name" value="Pyridox_Oxase_CS"/>
</dbReference>
<comment type="caution">
    <text evidence="5">Lacks conserved residue(s) required for the propagation of feature annotation.</text>
</comment>
<feature type="binding site" evidence="5">
    <location>
        <position position="128"/>
    </location>
    <ligand>
        <name>substrate</name>
    </ligand>
</feature>
<comment type="caution">
    <text evidence="8">The sequence shown here is derived from an EMBL/GenBank/DDBJ whole genome shotgun (WGS) entry which is preliminary data.</text>
</comment>
<evidence type="ECO:0000313" key="8">
    <source>
        <dbReference type="EMBL" id="MDO7883479.1"/>
    </source>
</evidence>
<evidence type="ECO:0000259" key="6">
    <source>
        <dbReference type="Pfam" id="PF01243"/>
    </source>
</evidence>
<keyword evidence="5" id="KW-0664">Pyridoxine biosynthesis</keyword>
<name>A0ABT9BS75_9MICO</name>
<comment type="subunit">
    <text evidence="5">Homodimer.</text>
</comment>
<feature type="binding site" evidence="5">
    <location>
        <position position="88"/>
    </location>
    <ligand>
        <name>FMN</name>
        <dbReference type="ChEBI" id="CHEBI:58210"/>
    </ligand>
</feature>
<dbReference type="EMBL" id="JAUQUB010000005">
    <property type="protein sequence ID" value="MDO7883479.1"/>
    <property type="molecule type" value="Genomic_DNA"/>
</dbReference>
<evidence type="ECO:0000256" key="1">
    <source>
        <dbReference type="ARBA" id="ARBA00007301"/>
    </source>
</evidence>
<feature type="domain" description="Pyridoxine 5'-phosphate oxidase dimerisation C-terminal" evidence="7">
    <location>
        <begin position="177"/>
        <end position="217"/>
    </location>
</feature>
<keyword evidence="2 5" id="KW-0285">Flavoprotein</keyword>
<dbReference type="SUPFAM" id="SSF50475">
    <property type="entry name" value="FMN-binding split barrel"/>
    <property type="match status" value="1"/>
</dbReference>
<dbReference type="PROSITE" id="PS01064">
    <property type="entry name" value="PYRIDOX_OXIDASE"/>
    <property type="match status" value="1"/>
</dbReference>
<dbReference type="InterPro" id="IPR019576">
    <property type="entry name" value="Pyridoxamine_oxidase_dimer_C"/>
</dbReference>
<dbReference type="Pfam" id="PF10590">
    <property type="entry name" value="PNP_phzG_C"/>
    <property type="match status" value="1"/>
</dbReference>
<dbReference type="Gene3D" id="2.30.110.10">
    <property type="entry name" value="Electron Transport, Fmn-binding Protein, Chain A"/>
    <property type="match status" value="1"/>
</dbReference>
<dbReference type="InterPro" id="IPR011576">
    <property type="entry name" value="Pyridox_Oxase_N"/>
</dbReference>
<proteinExistence type="inferred from homology"/>
<evidence type="ECO:0000256" key="5">
    <source>
        <dbReference type="HAMAP-Rule" id="MF_01629"/>
    </source>
</evidence>
<dbReference type="PIRSF" id="PIRSF000190">
    <property type="entry name" value="Pyd_amn-ph_oxd"/>
    <property type="match status" value="1"/>
</dbReference>
<dbReference type="PANTHER" id="PTHR10851:SF0">
    <property type="entry name" value="PYRIDOXINE-5'-PHOSPHATE OXIDASE"/>
    <property type="match status" value="1"/>
</dbReference>
<dbReference type="NCBIfam" id="NF004231">
    <property type="entry name" value="PRK05679.1"/>
    <property type="match status" value="1"/>
</dbReference>
<dbReference type="RefSeq" id="WP_305003905.1">
    <property type="nucleotide sequence ID" value="NZ_JAUQUB010000005.1"/>
</dbReference>